<protein>
    <submittedName>
        <fullName evidence="2">Uncharacterized protein</fullName>
    </submittedName>
</protein>
<feature type="compositionally biased region" description="Polar residues" evidence="1">
    <location>
        <begin position="1"/>
        <end position="20"/>
    </location>
</feature>
<comment type="caution">
    <text evidence="2">The sequence shown here is derived from an EMBL/GenBank/DDBJ whole genome shotgun (WGS) entry which is preliminary data.</text>
</comment>
<dbReference type="EMBL" id="JARVKM010000070">
    <property type="protein sequence ID" value="KAK9771746.1"/>
    <property type="molecule type" value="Genomic_DNA"/>
</dbReference>
<gene>
    <name evidence="2" type="ORF">SCAR479_11534</name>
</gene>
<evidence type="ECO:0000256" key="1">
    <source>
        <dbReference type="SAM" id="MobiDB-lite"/>
    </source>
</evidence>
<organism evidence="2 3">
    <name type="scientific">Seiridium cardinale</name>
    <dbReference type="NCBI Taxonomy" id="138064"/>
    <lineage>
        <taxon>Eukaryota</taxon>
        <taxon>Fungi</taxon>
        <taxon>Dikarya</taxon>
        <taxon>Ascomycota</taxon>
        <taxon>Pezizomycotina</taxon>
        <taxon>Sordariomycetes</taxon>
        <taxon>Xylariomycetidae</taxon>
        <taxon>Amphisphaeriales</taxon>
        <taxon>Sporocadaceae</taxon>
        <taxon>Seiridium</taxon>
    </lineage>
</organism>
<name>A0ABR2XDT3_9PEZI</name>
<sequence length="131" mass="13956">MSPSSDNNTGNNHSFLNSLRDSLAPHDQTQRRLSQGAAKDTQPRRKSEESTASFSSAASTEAHRDATGVGSQFLEDLTPGRQARRRSSILEALSSGVGTARDRRGSAGSFGEQRQGAKGADKGAEGYLKYV</sequence>
<accession>A0ABR2XDT3</accession>
<proteinExistence type="predicted"/>
<evidence type="ECO:0000313" key="3">
    <source>
        <dbReference type="Proteomes" id="UP001465668"/>
    </source>
</evidence>
<feature type="compositionally biased region" description="Low complexity" evidence="1">
    <location>
        <begin position="50"/>
        <end position="60"/>
    </location>
</feature>
<feature type="region of interest" description="Disordered" evidence="1">
    <location>
        <begin position="1"/>
        <end position="131"/>
    </location>
</feature>
<keyword evidence="3" id="KW-1185">Reference proteome</keyword>
<evidence type="ECO:0000313" key="2">
    <source>
        <dbReference type="EMBL" id="KAK9771746.1"/>
    </source>
</evidence>
<reference evidence="2 3" key="1">
    <citation type="submission" date="2024-02" db="EMBL/GenBank/DDBJ databases">
        <title>First draft genome assembly of two strains of Seiridium cardinale.</title>
        <authorList>
            <person name="Emiliani G."/>
            <person name="Scali E."/>
        </authorList>
    </citation>
    <scope>NUCLEOTIDE SEQUENCE [LARGE SCALE GENOMIC DNA]</scope>
    <source>
        <strain evidence="2 3">BM-138-000479</strain>
    </source>
</reference>
<dbReference type="Proteomes" id="UP001465668">
    <property type="component" value="Unassembled WGS sequence"/>
</dbReference>